<name>A0A076MMI1_AMYME</name>
<dbReference type="Proteomes" id="UP000062973">
    <property type="component" value="Chromosome"/>
</dbReference>
<dbReference type="HOGENOM" id="CLU_2520331_0_0_11"/>
<dbReference type="AlphaFoldDB" id="A0A076MMI1"/>
<dbReference type="STRING" id="1068978.AMETH_0094"/>
<dbReference type="KEGG" id="amq:AMETH_0094"/>
<dbReference type="PATRIC" id="fig|1068978.7.peg.101"/>
<protein>
    <submittedName>
        <fullName evidence="1">Uncharacterized protein</fullName>
    </submittedName>
</protein>
<accession>A0A076MMI1</accession>
<evidence type="ECO:0000313" key="2">
    <source>
        <dbReference type="Proteomes" id="UP000062973"/>
    </source>
</evidence>
<sequence length="84" mass="9162">MGYRVAAMGAEALRRQNERWFTEPVFPNGVALVSPNTQLVLFTAESMIGPHAADRPIPGPPSSFCRNNSCAGNRCQRRSPRSGC</sequence>
<dbReference type="EMBL" id="CP009110">
    <property type="protein sequence ID" value="AIJ20186.1"/>
    <property type="molecule type" value="Genomic_DNA"/>
</dbReference>
<gene>
    <name evidence="1" type="ORF">AMETH_0094</name>
</gene>
<dbReference type="RefSeq" id="WP_017986043.1">
    <property type="nucleotide sequence ID" value="NZ_AQUL01000001.1"/>
</dbReference>
<reference evidence="1 2" key="1">
    <citation type="submission" date="2014-07" db="EMBL/GenBank/DDBJ databases">
        <title>Whole Genome Sequence of the Amycolatopsis methanolica 239.</title>
        <authorList>
            <person name="Tang B."/>
        </authorList>
    </citation>
    <scope>NUCLEOTIDE SEQUENCE [LARGE SCALE GENOMIC DNA]</scope>
    <source>
        <strain evidence="1 2">239</strain>
    </source>
</reference>
<organism evidence="1 2">
    <name type="scientific">Amycolatopsis methanolica 239</name>
    <dbReference type="NCBI Taxonomy" id="1068978"/>
    <lineage>
        <taxon>Bacteria</taxon>
        <taxon>Bacillati</taxon>
        <taxon>Actinomycetota</taxon>
        <taxon>Actinomycetes</taxon>
        <taxon>Pseudonocardiales</taxon>
        <taxon>Pseudonocardiaceae</taxon>
        <taxon>Amycolatopsis</taxon>
        <taxon>Amycolatopsis methanolica group</taxon>
    </lineage>
</organism>
<evidence type="ECO:0000313" key="1">
    <source>
        <dbReference type="EMBL" id="AIJ20186.1"/>
    </source>
</evidence>
<proteinExistence type="predicted"/>
<keyword evidence="2" id="KW-1185">Reference proteome</keyword>